<dbReference type="AlphaFoldDB" id="E8UAF2"/>
<comment type="catalytic activity">
    <reaction evidence="5">
        <text>2 reduced [2Fe-2S]-[ferredoxin] + NADP(+) + H(+) = 2 oxidized [2Fe-2S]-[ferredoxin] + NADPH</text>
        <dbReference type="Rhea" id="RHEA:20125"/>
        <dbReference type="Rhea" id="RHEA-COMP:10000"/>
        <dbReference type="Rhea" id="RHEA-COMP:10001"/>
        <dbReference type="ChEBI" id="CHEBI:15378"/>
        <dbReference type="ChEBI" id="CHEBI:33737"/>
        <dbReference type="ChEBI" id="CHEBI:33738"/>
        <dbReference type="ChEBI" id="CHEBI:57783"/>
        <dbReference type="ChEBI" id="CHEBI:58349"/>
        <dbReference type="EC" id="1.18.1.2"/>
    </reaction>
</comment>
<dbReference type="InterPro" id="IPR036188">
    <property type="entry name" value="FAD/NAD-bd_sf"/>
</dbReference>
<protein>
    <recommendedName>
        <fullName evidence="5">Ferredoxin--NADP reductase</fullName>
        <shortName evidence="5">FNR</shortName>
        <shortName evidence="5">Fd-NADP(+) reductase</shortName>
        <ecNumber evidence="5">1.18.1.2</ecNumber>
    </recommendedName>
</protein>
<dbReference type="OrthoDB" id="9806179at2"/>
<dbReference type="InterPro" id="IPR050097">
    <property type="entry name" value="Ferredoxin-NADP_redctase_2"/>
</dbReference>
<feature type="binding site" evidence="5">
    <location>
        <position position="271"/>
    </location>
    <ligand>
        <name>FAD</name>
        <dbReference type="ChEBI" id="CHEBI:57692"/>
    </ligand>
</feature>
<dbReference type="PRINTS" id="PR00368">
    <property type="entry name" value="FADPNR"/>
</dbReference>
<dbReference type="Gene3D" id="3.50.50.60">
    <property type="entry name" value="FAD/NAD(P)-binding domain"/>
    <property type="match status" value="3"/>
</dbReference>
<dbReference type="PRINTS" id="PR00469">
    <property type="entry name" value="PNDRDTASEII"/>
</dbReference>
<keyword evidence="9" id="KW-1185">Reference proteome</keyword>
<evidence type="ECO:0000256" key="6">
    <source>
        <dbReference type="SAM" id="MobiDB-lite"/>
    </source>
</evidence>
<dbReference type="HAMAP" id="MF_01685">
    <property type="entry name" value="FENR2"/>
    <property type="match status" value="1"/>
</dbReference>
<feature type="binding site" evidence="5">
    <location>
        <position position="45"/>
    </location>
    <ligand>
        <name>FAD</name>
        <dbReference type="ChEBI" id="CHEBI:57692"/>
    </ligand>
</feature>
<keyword evidence="1 5" id="KW-0285">Flavoprotein</keyword>
<feature type="binding site" evidence="5">
    <location>
        <position position="312"/>
    </location>
    <ligand>
        <name>FAD</name>
        <dbReference type="ChEBI" id="CHEBI:57692"/>
    </ligand>
</feature>
<dbReference type="GO" id="GO:0050660">
    <property type="term" value="F:flavin adenine dinucleotide binding"/>
    <property type="evidence" value="ECO:0007669"/>
    <property type="project" value="UniProtKB-UniRule"/>
</dbReference>
<evidence type="ECO:0000256" key="5">
    <source>
        <dbReference type="HAMAP-Rule" id="MF_01685"/>
    </source>
</evidence>
<feature type="region of interest" description="Disordered" evidence="6">
    <location>
        <begin position="299"/>
        <end position="319"/>
    </location>
</feature>
<sequence>MVTDVLVIGAGPVGLYAAFYVAWRGLRVVIADARPEPGGQLAALYPDKVMYDVPGFVEVRAGALVQHLVRQLDLPGVTWRLGETVQGLAPEEEGWVAALPGGAVRAGAVILAGGLGALQPRAASVPGAGSLPTFTDVMDARTLAPRRALVWGGVPQATRMAVDLADAGAHVTLAHRRALFRGSPEDLARLDALRAKGTLEVRAPADLQSLRAEEAVLDDVAVPVDVAFVLNGYLPDLAPLQGVRGLTWDGEYVVADEVGRTTLPGVFVAGDLSSSGGSFKLLSRGFSDAALTANHAAHHVNPDLKVRPGHSSDKRRPAR</sequence>
<reference evidence="8 9" key="1">
    <citation type="journal article" date="2011" name="Stand. Genomic Sci.">
        <title>Complete genome sequence of Deinococcus maricopensis type strain (LB-34).</title>
        <authorList>
            <person name="Pukall R."/>
            <person name="Zeytun A."/>
            <person name="Lucas S."/>
            <person name="Lapidus A."/>
            <person name="Hammon N."/>
            <person name="Deshpande S."/>
            <person name="Nolan M."/>
            <person name="Cheng J.F."/>
            <person name="Pitluck S."/>
            <person name="Liolios K."/>
            <person name="Pagani I."/>
            <person name="Mikhailova N."/>
            <person name="Ivanova N."/>
            <person name="Mavromatis K."/>
            <person name="Pati A."/>
            <person name="Tapia R."/>
            <person name="Han C."/>
            <person name="Goodwin L."/>
            <person name="Chen A."/>
            <person name="Palaniappan K."/>
            <person name="Land M."/>
            <person name="Hauser L."/>
            <person name="Chang Y.J."/>
            <person name="Jeffries C.D."/>
            <person name="Brambilla E.M."/>
            <person name="Rohde M."/>
            <person name="Goker M."/>
            <person name="Detter J.C."/>
            <person name="Woyke T."/>
            <person name="Bristow J."/>
            <person name="Eisen J.A."/>
            <person name="Markowitz V."/>
            <person name="Hugenholtz P."/>
            <person name="Kyrpides N.C."/>
            <person name="Klenk H.P."/>
        </authorList>
    </citation>
    <scope>NUCLEOTIDE SEQUENCE [LARGE SCALE GENOMIC DNA]</scope>
    <source>
        <strain evidence="9">DSM 21211 / LMG 22137 / NRRL B-23946 / LB-34</strain>
    </source>
</reference>
<accession>E8UAF2</accession>
<dbReference type="Proteomes" id="UP000008635">
    <property type="component" value="Chromosome"/>
</dbReference>
<dbReference type="InterPro" id="IPR023753">
    <property type="entry name" value="FAD/NAD-binding_dom"/>
</dbReference>
<dbReference type="KEGG" id="dmr:Deima_2403"/>
<comment type="cofactor">
    <cofactor evidence="5">
        <name>FAD</name>
        <dbReference type="ChEBI" id="CHEBI:57692"/>
    </cofactor>
    <text evidence="5">Binds 1 FAD per subunit.</text>
</comment>
<evidence type="ECO:0000256" key="1">
    <source>
        <dbReference type="ARBA" id="ARBA00022630"/>
    </source>
</evidence>
<dbReference type="STRING" id="709986.Deima_2403"/>
<feature type="binding site" evidence="5">
    <location>
        <position position="32"/>
    </location>
    <ligand>
        <name>FAD</name>
        <dbReference type="ChEBI" id="CHEBI:57692"/>
    </ligand>
</feature>
<feature type="binding site" evidence="5">
    <location>
        <position position="118"/>
    </location>
    <ligand>
        <name>FAD</name>
        <dbReference type="ChEBI" id="CHEBI:57692"/>
    </ligand>
</feature>
<evidence type="ECO:0000259" key="7">
    <source>
        <dbReference type="Pfam" id="PF07992"/>
    </source>
</evidence>
<feature type="domain" description="FAD/NAD(P)-binding" evidence="7">
    <location>
        <begin position="4"/>
        <end position="273"/>
    </location>
</feature>
<gene>
    <name evidence="8" type="ordered locus">Deima_2403</name>
</gene>
<comment type="caution">
    <text evidence="5">Lacks conserved residue(s) required for the propagation of feature annotation.</text>
</comment>
<dbReference type="InterPro" id="IPR022890">
    <property type="entry name" value="Fd--NADP_Rdtase_type_2"/>
</dbReference>
<dbReference type="EMBL" id="CP002454">
    <property type="protein sequence ID" value="ADV68041.1"/>
    <property type="molecule type" value="Genomic_DNA"/>
</dbReference>
<reference evidence="9" key="2">
    <citation type="submission" date="2011-01" db="EMBL/GenBank/DDBJ databases">
        <title>The complete genome of Deinococcus maricopensis DSM 21211.</title>
        <authorList>
            <consortium name="US DOE Joint Genome Institute (JGI-PGF)"/>
            <person name="Lucas S."/>
            <person name="Copeland A."/>
            <person name="Lapidus A."/>
            <person name="Goodwin L."/>
            <person name="Pitluck S."/>
            <person name="Kyrpides N."/>
            <person name="Mavromatis K."/>
            <person name="Pagani I."/>
            <person name="Ivanova N."/>
            <person name="Ovchinnikova G."/>
            <person name="Zeytun A."/>
            <person name="Detter J.C."/>
            <person name="Han C."/>
            <person name="Land M."/>
            <person name="Hauser L."/>
            <person name="Markowitz V."/>
            <person name="Cheng J.-F."/>
            <person name="Hugenholtz P."/>
            <person name="Woyke T."/>
            <person name="Wu D."/>
            <person name="Pukall R."/>
            <person name="Gehrich-Schroeter G."/>
            <person name="Brambilla E."/>
            <person name="Klenk H.-P."/>
            <person name="Eisen J.A."/>
        </authorList>
    </citation>
    <scope>NUCLEOTIDE SEQUENCE [LARGE SCALE GENOMIC DNA]</scope>
    <source>
        <strain evidence="9">DSM 21211 / LMG 22137 / NRRL B-23946 / LB-34</strain>
    </source>
</reference>
<dbReference type="HOGENOM" id="CLU_031864_5_5_0"/>
<keyword evidence="3 5" id="KW-0521">NADP</keyword>
<name>E8UAF2_DEIML</name>
<proteinExistence type="inferred from homology"/>
<keyword evidence="4 5" id="KW-0560">Oxidoreductase</keyword>
<feature type="binding site" evidence="5">
    <location>
        <position position="85"/>
    </location>
    <ligand>
        <name>FAD</name>
        <dbReference type="ChEBI" id="CHEBI:57692"/>
    </ligand>
</feature>
<dbReference type="Pfam" id="PF07992">
    <property type="entry name" value="Pyr_redox_2"/>
    <property type="match status" value="1"/>
</dbReference>
<dbReference type="EC" id="1.18.1.2" evidence="5"/>
<comment type="similarity">
    <text evidence="5">Belongs to the ferredoxin--NADP reductase type 2 family.</text>
</comment>
<dbReference type="eggNOG" id="COG0492">
    <property type="taxonomic scope" value="Bacteria"/>
</dbReference>
<evidence type="ECO:0000256" key="2">
    <source>
        <dbReference type="ARBA" id="ARBA00022827"/>
    </source>
</evidence>
<dbReference type="PANTHER" id="PTHR48105">
    <property type="entry name" value="THIOREDOXIN REDUCTASE 1-RELATED-RELATED"/>
    <property type="match status" value="1"/>
</dbReference>
<keyword evidence="2 5" id="KW-0274">FAD</keyword>
<comment type="subunit">
    <text evidence="5">Homodimer.</text>
</comment>
<evidence type="ECO:0000313" key="8">
    <source>
        <dbReference type="EMBL" id="ADV68041.1"/>
    </source>
</evidence>
<dbReference type="RefSeq" id="WP_013557546.1">
    <property type="nucleotide sequence ID" value="NC_014958.1"/>
</dbReference>
<evidence type="ECO:0000256" key="3">
    <source>
        <dbReference type="ARBA" id="ARBA00022857"/>
    </source>
</evidence>
<evidence type="ECO:0000313" key="9">
    <source>
        <dbReference type="Proteomes" id="UP000008635"/>
    </source>
</evidence>
<dbReference type="SUPFAM" id="SSF51905">
    <property type="entry name" value="FAD/NAD(P)-binding domain"/>
    <property type="match status" value="1"/>
</dbReference>
<feature type="compositionally biased region" description="Basic and acidic residues" evidence="6">
    <location>
        <begin position="300"/>
        <end position="319"/>
    </location>
</feature>
<organism evidence="8 9">
    <name type="scientific">Deinococcus maricopensis (strain DSM 21211 / LMG 22137 / NRRL B-23946 / LB-34)</name>
    <dbReference type="NCBI Taxonomy" id="709986"/>
    <lineage>
        <taxon>Bacteria</taxon>
        <taxon>Thermotogati</taxon>
        <taxon>Deinococcota</taxon>
        <taxon>Deinococci</taxon>
        <taxon>Deinococcales</taxon>
        <taxon>Deinococcaceae</taxon>
        <taxon>Deinococcus</taxon>
    </lineage>
</organism>
<feature type="binding site" evidence="5">
    <location>
        <position position="40"/>
    </location>
    <ligand>
        <name>FAD</name>
        <dbReference type="ChEBI" id="CHEBI:57692"/>
    </ligand>
</feature>
<dbReference type="GO" id="GO:0050661">
    <property type="term" value="F:NADP binding"/>
    <property type="evidence" value="ECO:0007669"/>
    <property type="project" value="UniProtKB-UniRule"/>
</dbReference>
<evidence type="ECO:0000256" key="4">
    <source>
        <dbReference type="ARBA" id="ARBA00023002"/>
    </source>
</evidence>
<dbReference type="GO" id="GO:0004324">
    <property type="term" value="F:ferredoxin-NADP+ reductase activity"/>
    <property type="evidence" value="ECO:0007669"/>
    <property type="project" value="UniProtKB-UniRule"/>
</dbReference>